<dbReference type="EC" id="6.3.4.15" evidence="3"/>
<dbReference type="InterPro" id="IPR045864">
    <property type="entry name" value="aa-tRNA-synth_II/BPL/LPL"/>
</dbReference>
<dbReference type="InterPro" id="IPR004408">
    <property type="entry name" value="Biotin_CoA_COase_ligase"/>
</dbReference>
<gene>
    <name evidence="6" type="ORF">HNR11_000380</name>
</gene>
<dbReference type="Gene3D" id="2.30.30.100">
    <property type="match status" value="1"/>
</dbReference>
<dbReference type="InterPro" id="IPR004143">
    <property type="entry name" value="BPL_LPL_catalytic"/>
</dbReference>
<evidence type="ECO:0000256" key="4">
    <source>
        <dbReference type="SAM" id="MobiDB-lite"/>
    </source>
</evidence>
<evidence type="ECO:0000256" key="1">
    <source>
        <dbReference type="ARBA" id="ARBA00022598"/>
    </source>
</evidence>
<dbReference type="GO" id="GO:0004077">
    <property type="term" value="F:biotin--[biotin carboxyl-carrier protein] ligase activity"/>
    <property type="evidence" value="ECO:0007669"/>
    <property type="project" value="UniProtKB-EC"/>
</dbReference>
<evidence type="ECO:0000259" key="5">
    <source>
        <dbReference type="PROSITE" id="PS51733"/>
    </source>
</evidence>
<comment type="caution">
    <text evidence="6">The sequence shown here is derived from an EMBL/GenBank/DDBJ whole genome shotgun (WGS) entry which is preliminary data.</text>
</comment>
<dbReference type="AlphaFoldDB" id="A0A7Z0J2B3"/>
<dbReference type="RefSeq" id="WP_179440884.1">
    <property type="nucleotide sequence ID" value="NZ_BAAALK010000008.1"/>
</dbReference>
<dbReference type="PANTHER" id="PTHR12835:SF5">
    <property type="entry name" value="BIOTIN--PROTEIN LIGASE"/>
    <property type="match status" value="1"/>
</dbReference>
<name>A0A7Z0J2B3_9MICC</name>
<dbReference type="Proteomes" id="UP000560069">
    <property type="component" value="Unassembled WGS sequence"/>
</dbReference>
<keyword evidence="2" id="KW-0092">Biotin</keyword>
<dbReference type="Pfam" id="PF02237">
    <property type="entry name" value="BPL_C"/>
    <property type="match status" value="1"/>
</dbReference>
<dbReference type="PROSITE" id="PS51733">
    <property type="entry name" value="BPL_LPL_CATALYTIC"/>
    <property type="match status" value="1"/>
</dbReference>
<organism evidence="6 7">
    <name type="scientific">Nesterenkonia sandarakina</name>
    <dbReference type="NCBI Taxonomy" id="272918"/>
    <lineage>
        <taxon>Bacteria</taxon>
        <taxon>Bacillati</taxon>
        <taxon>Actinomycetota</taxon>
        <taxon>Actinomycetes</taxon>
        <taxon>Micrococcales</taxon>
        <taxon>Micrococcaceae</taxon>
        <taxon>Nesterenkonia</taxon>
    </lineage>
</organism>
<protein>
    <recommendedName>
        <fullName evidence="3">biotin--[biotin carboxyl-carrier protein] ligase</fullName>
        <ecNumber evidence="3">6.3.4.15</ecNumber>
    </recommendedName>
</protein>
<dbReference type="CDD" id="cd16442">
    <property type="entry name" value="BPL"/>
    <property type="match status" value="1"/>
</dbReference>
<feature type="domain" description="BPL/LPL catalytic" evidence="5">
    <location>
        <begin position="33"/>
        <end position="223"/>
    </location>
</feature>
<dbReference type="PANTHER" id="PTHR12835">
    <property type="entry name" value="BIOTIN PROTEIN LIGASE"/>
    <property type="match status" value="1"/>
</dbReference>
<reference evidence="6 7" key="1">
    <citation type="submission" date="2020-07" db="EMBL/GenBank/DDBJ databases">
        <title>Sequencing the genomes of 1000 actinobacteria strains.</title>
        <authorList>
            <person name="Klenk H.-P."/>
        </authorList>
    </citation>
    <scope>NUCLEOTIDE SEQUENCE [LARGE SCALE GENOMIC DNA]</scope>
    <source>
        <strain evidence="6 7">DSM 15664</strain>
    </source>
</reference>
<keyword evidence="7" id="KW-1185">Reference proteome</keyword>
<feature type="region of interest" description="Disordered" evidence="4">
    <location>
        <begin position="237"/>
        <end position="268"/>
    </location>
</feature>
<accession>A0A7Z0J2B3</accession>
<feature type="compositionally biased region" description="Low complexity" evidence="4">
    <location>
        <begin position="247"/>
        <end position="268"/>
    </location>
</feature>
<proteinExistence type="predicted"/>
<evidence type="ECO:0000313" key="7">
    <source>
        <dbReference type="Proteomes" id="UP000560069"/>
    </source>
</evidence>
<dbReference type="SUPFAM" id="SSF55681">
    <property type="entry name" value="Class II aaRS and biotin synthetases"/>
    <property type="match status" value="1"/>
</dbReference>
<dbReference type="Pfam" id="PF03099">
    <property type="entry name" value="BPL_LplA_LipB"/>
    <property type="match status" value="1"/>
</dbReference>
<dbReference type="GO" id="GO:0005737">
    <property type="term" value="C:cytoplasm"/>
    <property type="evidence" value="ECO:0007669"/>
    <property type="project" value="TreeGrafter"/>
</dbReference>
<evidence type="ECO:0000256" key="2">
    <source>
        <dbReference type="ARBA" id="ARBA00023267"/>
    </source>
</evidence>
<evidence type="ECO:0000313" key="6">
    <source>
        <dbReference type="EMBL" id="NYJ15846.1"/>
    </source>
</evidence>
<evidence type="ECO:0000256" key="3">
    <source>
        <dbReference type="ARBA" id="ARBA00024227"/>
    </source>
</evidence>
<keyword evidence="1 6" id="KW-0436">Ligase</keyword>
<sequence>MTAALPPLDEGLLARRLLTDAGGAYSRIQRMDSVGSTNQWLTQALTAEATEQRGTAWPHLSVLTVEEQTSGRGRLGRAWSSPKGASLSSSIVLRPQLDPAHLGWLSMLAGRALVDTLRQDCGLDAEGQRAILKWPNDVQVTQAEGPAKKISGILAAAVSPASSATAARSVAPGSSAIPLGPVSTGARAAVTSAGSTGPRRTGPGAVVLGVGINVLLTPEQLPIENSTSVLIELRRRAAHGPRGPQGAGLEASSAQSSSPQSSSLELGSSELGPLRTELLCSFLERFAALLHCVESAAERDPETVPQLLIAQVSEVLATLGQQVRVELPDGSAQRGVAVGLTPLGALQVEVTDRRAAPELEWTPVMPALAAFSAGDVTHLRPTP</sequence>
<dbReference type="Gene3D" id="3.30.930.10">
    <property type="entry name" value="Bira Bifunctional Protein, Domain 2"/>
    <property type="match status" value="1"/>
</dbReference>
<dbReference type="InterPro" id="IPR003142">
    <property type="entry name" value="BPL_C"/>
</dbReference>
<dbReference type="EMBL" id="JACCFQ010000001">
    <property type="protein sequence ID" value="NYJ15846.1"/>
    <property type="molecule type" value="Genomic_DNA"/>
</dbReference>